<evidence type="ECO:0000256" key="4">
    <source>
        <dbReference type="SAM" id="SignalP"/>
    </source>
</evidence>
<sequence length="387" mass="42930">MRFGTDCIASLLVLVNIASGLGGICKNFGSPCPQSAPCCLDGWCSSDLKYCATGCQPENSFTPESCFPKPPCVSFREDFDSPRLVQLANFTGDPMIADWTSDFTPDNTEIENGNLVLSMKLSQNKNEFGRLQGFGATISSVRWIEYGTITARIKTASTSVGVVSSFITRNLFGDEIDFEWVGKNPNEVQQNFYYDNILNYTNARFTVVDSNTSEDYHVYTIDWQPDYLRWLIDGQELRVLKRNDTWDPKLQKFKYPNRAQRVQFSLWDGGQGPEGTMLWAGGRTNWSDPKTAYKMYIDWVDIQCKYNGNETTPWPGVGVGVGVANPTNSGNATPTPSIGIAMLPTSANRTSSTTSANLPNTNFSSKNTIDLLFLGLVLVPLFIVCNI</sequence>
<feature type="signal peptide" evidence="4">
    <location>
        <begin position="1"/>
        <end position="22"/>
    </location>
</feature>
<keyword evidence="3 6" id="KW-0326">Glycosidase</keyword>
<evidence type="ECO:0000256" key="1">
    <source>
        <dbReference type="ARBA" id="ARBA00022729"/>
    </source>
</evidence>
<evidence type="ECO:0000256" key="3">
    <source>
        <dbReference type="ARBA" id="ARBA00023295"/>
    </source>
</evidence>
<keyword evidence="1 4" id="KW-0732">Signal</keyword>
<feature type="domain" description="GH16" evidence="5">
    <location>
        <begin position="62"/>
        <end position="308"/>
    </location>
</feature>
<dbReference type="PANTHER" id="PTHR10963">
    <property type="entry name" value="GLYCOSYL HYDROLASE-RELATED"/>
    <property type="match status" value="1"/>
</dbReference>
<dbReference type="InterPro" id="IPR000757">
    <property type="entry name" value="Beta-glucanase-like"/>
</dbReference>
<dbReference type="InterPro" id="IPR013320">
    <property type="entry name" value="ConA-like_dom_sf"/>
</dbReference>
<organism evidence="6 7">
    <name type="scientific">Basidiobolus ranarum</name>
    <dbReference type="NCBI Taxonomy" id="34480"/>
    <lineage>
        <taxon>Eukaryota</taxon>
        <taxon>Fungi</taxon>
        <taxon>Fungi incertae sedis</taxon>
        <taxon>Zoopagomycota</taxon>
        <taxon>Entomophthoromycotina</taxon>
        <taxon>Basidiobolomycetes</taxon>
        <taxon>Basidiobolales</taxon>
        <taxon>Basidiobolaceae</taxon>
        <taxon>Basidiobolus</taxon>
    </lineage>
</organism>
<proteinExistence type="predicted"/>
<evidence type="ECO:0000259" key="5">
    <source>
        <dbReference type="PROSITE" id="PS51762"/>
    </source>
</evidence>
<comment type="caution">
    <text evidence="6">The sequence shown here is derived from an EMBL/GenBank/DDBJ whole genome shotgun (WGS) entry which is preliminary data.</text>
</comment>
<gene>
    <name evidence="6" type="primary">UTR2_1</name>
    <name evidence="6" type="ORF">K7432_000523</name>
</gene>
<evidence type="ECO:0000313" key="7">
    <source>
        <dbReference type="Proteomes" id="UP001479436"/>
    </source>
</evidence>
<dbReference type="InterPro" id="IPR050546">
    <property type="entry name" value="Glycosyl_Hydrlase_16"/>
</dbReference>
<dbReference type="PANTHER" id="PTHR10963:SF22">
    <property type="entry name" value="GLYCOSIDASE CRH2-RELATED"/>
    <property type="match status" value="1"/>
</dbReference>
<evidence type="ECO:0000313" key="6">
    <source>
        <dbReference type="EMBL" id="KAK9729080.1"/>
    </source>
</evidence>
<reference evidence="6 7" key="1">
    <citation type="submission" date="2023-04" db="EMBL/GenBank/DDBJ databases">
        <title>Genome of Basidiobolus ranarum AG-B5.</title>
        <authorList>
            <person name="Stajich J.E."/>
            <person name="Carter-House D."/>
            <person name="Gryganskyi A."/>
        </authorList>
    </citation>
    <scope>NUCLEOTIDE SEQUENCE [LARGE SCALE GENOMIC DNA]</scope>
    <source>
        <strain evidence="6 7">AG-B5</strain>
    </source>
</reference>
<feature type="chain" id="PRO_5046106185" evidence="4">
    <location>
        <begin position="23"/>
        <end position="387"/>
    </location>
</feature>
<evidence type="ECO:0000256" key="2">
    <source>
        <dbReference type="ARBA" id="ARBA00022801"/>
    </source>
</evidence>
<name>A0ABR2WB09_9FUNG</name>
<protein>
    <submittedName>
        <fullName evidence="6">Glycosidase CRH2</fullName>
    </submittedName>
</protein>
<dbReference type="GO" id="GO:0016798">
    <property type="term" value="F:hydrolase activity, acting on glycosyl bonds"/>
    <property type="evidence" value="ECO:0007669"/>
    <property type="project" value="UniProtKB-KW"/>
</dbReference>
<dbReference type="PROSITE" id="PS51762">
    <property type="entry name" value="GH16_2"/>
    <property type="match status" value="1"/>
</dbReference>
<dbReference type="EMBL" id="JASJQH010006885">
    <property type="protein sequence ID" value="KAK9729080.1"/>
    <property type="molecule type" value="Genomic_DNA"/>
</dbReference>
<dbReference type="SUPFAM" id="SSF49899">
    <property type="entry name" value="Concanavalin A-like lectins/glucanases"/>
    <property type="match status" value="1"/>
</dbReference>
<dbReference type="Pfam" id="PF00722">
    <property type="entry name" value="Glyco_hydro_16"/>
    <property type="match status" value="1"/>
</dbReference>
<dbReference type="Gene3D" id="2.60.120.200">
    <property type="match status" value="1"/>
</dbReference>
<keyword evidence="2" id="KW-0378">Hydrolase</keyword>
<accession>A0ABR2WB09</accession>
<keyword evidence="7" id="KW-1185">Reference proteome</keyword>
<dbReference type="Proteomes" id="UP001479436">
    <property type="component" value="Unassembled WGS sequence"/>
</dbReference>